<dbReference type="EMBL" id="PZZW01000002">
    <property type="protein sequence ID" value="PTM79950.1"/>
    <property type="molecule type" value="Genomic_DNA"/>
</dbReference>
<evidence type="ECO:0000313" key="1">
    <source>
        <dbReference type="EMBL" id="PTM79950.1"/>
    </source>
</evidence>
<dbReference type="RefSeq" id="WP_167354646.1">
    <property type="nucleotide sequence ID" value="NZ_JAYFRT010000006.1"/>
</dbReference>
<keyword evidence="2" id="KW-1185">Reference proteome</keyword>
<comment type="caution">
    <text evidence="1">The sequence shown here is derived from an EMBL/GenBank/DDBJ whole genome shotgun (WGS) entry which is preliminary data.</text>
</comment>
<gene>
    <name evidence="1" type="ORF">C8J29_10218</name>
</gene>
<name>A0ABX5J8Z6_9RHOB</name>
<sequence>MFHFMQDGQGNDLVNRHVEDNLRRTYDISAADEPIDDRFAALLKRIAAKQAQSGRP</sequence>
<evidence type="ECO:0008006" key="3">
    <source>
        <dbReference type="Google" id="ProtNLM"/>
    </source>
</evidence>
<evidence type="ECO:0000313" key="2">
    <source>
        <dbReference type="Proteomes" id="UP000240800"/>
    </source>
</evidence>
<accession>A0ABX5J8Z6</accession>
<protein>
    <recommendedName>
        <fullName evidence="3">Anti-sigma factor NepR domain-containing protein</fullName>
    </recommendedName>
</protein>
<proteinExistence type="predicted"/>
<organism evidence="1 2">
    <name type="scientific">Cereibacter johrii</name>
    <dbReference type="NCBI Taxonomy" id="445629"/>
    <lineage>
        <taxon>Bacteria</taxon>
        <taxon>Pseudomonadati</taxon>
        <taxon>Pseudomonadota</taxon>
        <taxon>Alphaproteobacteria</taxon>
        <taxon>Rhodobacterales</taxon>
        <taxon>Paracoccaceae</taxon>
        <taxon>Cereibacter</taxon>
    </lineage>
</organism>
<dbReference type="Proteomes" id="UP000240800">
    <property type="component" value="Unassembled WGS sequence"/>
</dbReference>
<reference evidence="1 2" key="1">
    <citation type="submission" date="2018-04" db="EMBL/GenBank/DDBJ databases">
        <title>Genomic Encyclopedia of Type Strains, Phase III (KMG-III): the genomes of soil and plant-associated and newly described type strains.</title>
        <authorList>
            <person name="Whitman W."/>
        </authorList>
    </citation>
    <scope>NUCLEOTIDE SEQUENCE [LARGE SCALE GENOMIC DNA]</scope>
    <source>
        <strain evidence="1 2">JA192</strain>
    </source>
</reference>